<feature type="region of interest" description="Disordered" evidence="1">
    <location>
        <begin position="1"/>
        <end position="91"/>
    </location>
</feature>
<evidence type="ECO:0000256" key="1">
    <source>
        <dbReference type="SAM" id="MobiDB-lite"/>
    </source>
</evidence>
<dbReference type="AlphaFoldDB" id="A0A7S0T009"/>
<feature type="compositionally biased region" description="Low complexity" evidence="1">
    <location>
        <begin position="1"/>
        <end position="28"/>
    </location>
</feature>
<organism evidence="2">
    <name type="scientific">Mantoniella antarctica</name>
    <dbReference type="NCBI Taxonomy" id="81844"/>
    <lineage>
        <taxon>Eukaryota</taxon>
        <taxon>Viridiplantae</taxon>
        <taxon>Chlorophyta</taxon>
        <taxon>Mamiellophyceae</taxon>
        <taxon>Mamiellales</taxon>
        <taxon>Mamiellaceae</taxon>
        <taxon>Mantoniella</taxon>
    </lineage>
</organism>
<dbReference type="Pfam" id="PF11360">
    <property type="entry name" value="DUF3110"/>
    <property type="match status" value="1"/>
</dbReference>
<dbReference type="InterPro" id="IPR021503">
    <property type="entry name" value="DUF3110"/>
</dbReference>
<gene>
    <name evidence="2" type="ORF">MANT1106_LOCUS18958</name>
</gene>
<reference evidence="2" key="1">
    <citation type="submission" date="2021-01" db="EMBL/GenBank/DDBJ databases">
        <authorList>
            <person name="Corre E."/>
            <person name="Pelletier E."/>
            <person name="Niang G."/>
            <person name="Scheremetjew M."/>
            <person name="Finn R."/>
            <person name="Kale V."/>
            <person name="Holt S."/>
            <person name="Cochrane G."/>
            <person name="Meng A."/>
            <person name="Brown T."/>
            <person name="Cohen L."/>
        </authorList>
    </citation>
    <scope>NUCLEOTIDE SEQUENCE</scope>
    <source>
        <strain evidence="2">SL-175</strain>
    </source>
</reference>
<name>A0A7S0T009_9CHLO</name>
<sequence>MASATLRPCLPPRSSLSSFSSLSTSSTPALFVPRGSRRGDGRCSRLAVAATGDRASGGGKGEGDEDDDDKGVEGGGASSSSSSRAPPPPPWWEQLSRVHILVFNPDTEREAIYTTSRRSADFAANDFVAFEAVADAARAAVRISDQLGEMPVVDAVDPRVMTFLASQCGYGVDVVPSGTPFDPPATVIDQVGGDGASLRVGGATSSVASPVSSSAPGDELAISTADLQRYLVNGGALTTAHADGDGEEDGDGVGGEQLDAARRRAAVAMQMALRSPVSRVQSSIRGAAGLPRGREALDAAWGEEVPMPRAASAVYRALVVIAERRLRDADALAQAGCDEKREES</sequence>
<proteinExistence type="predicted"/>
<accession>A0A7S0T009</accession>
<protein>
    <submittedName>
        <fullName evidence="2">Uncharacterized protein</fullName>
    </submittedName>
</protein>
<evidence type="ECO:0000313" key="2">
    <source>
        <dbReference type="EMBL" id="CAD8719730.1"/>
    </source>
</evidence>
<dbReference type="EMBL" id="HBFC01031926">
    <property type="protein sequence ID" value="CAD8719730.1"/>
    <property type="molecule type" value="Transcribed_RNA"/>
</dbReference>